<evidence type="ECO:0008006" key="4">
    <source>
        <dbReference type="Google" id="ProtNLM"/>
    </source>
</evidence>
<dbReference type="InterPro" id="IPR018666">
    <property type="entry name" value="DUF2125"/>
</dbReference>
<comment type="caution">
    <text evidence="2">The sequence shown here is derived from an EMBL/GenBank/DDBJ whole genome shotgun (WGS) entry which is preliminary data.</text>
</comment>
<name>A0A1C1YXM6_9HYPH</name>
<keyword evidence="3" id="KW-1185">Reference proteome</keyword>
<dbReference type="Pfam" id="PF09898">
    <property type="entry name" value="DUF2125"/>
    <property type="match status" value="1"/>
</dbReference>
<dbReference type="Proteomes" id="UP000094795">
    <property type="component" value="Unassembled WGS sequence"/>
</dbReference>
<reference evidence="2 3" key="1">
    <citation type="submission" date="2015-12" db="EMBL/GenBank/DDBJ databases">
        <authorList>
            <person name="Shamseldin A."/>
            <person name="Moawad H."/>
            <person name="Abd El-Rahim W.M."/>
            <person name="Sadowsky M.J."/>
        </authorList>
    </citation>
    <scope>NUCLEOTIDE SEQUENCE [LARGE SCALE GENOMIC DNA]</scope>
    <source>
        <strain evidence="2 3">JC234</strain>
    </source>
</reference>
<accession>A0A1C1YXM6</accession>
<dbReference type="EMBL" id="LQZT01000008">
    <property type="protein sequence ID" value="OCW58271.1"/>
    <property type="molecule type" value="Genomic_DNA"/>
</dbReference>
<keyword evidence="1" id="KW-1133">Transmembrane helix</keyword>
<proteinExistence type="predicted"/>
<protein>
    <recommendedName>
        <fullName evidence="4">DUF2125 domain-containing protein</fullName>
    </recommendedName>
</protein>
<feature type="transmembrane region" description="Helical" evidence="1">
    <location>
        <begin position="17"/>
        <end position="38"/>
    </location>
</feature>
<sequence>MPAQTPGSPSRNSSRKFVWLGLAVVGACVLWTAGWFVLAAQAERHLPETLARITGAQATASCDDPEIRGYPFRFGLFCRSLSYANAAEGLTATAGPLRSAAQVYNPGHAVAEIDGPLAVQGPGLAARVDWQLLQASVVADTTGIARASLDSRTVYIDLDGAGLSQKLAIEAERLVAHARKNGADLDLALQADGLHTLFLGGLTTKAAVLEATVAGRADVLDIPYTPVFPPYQAMIHRFSIALDDSASLEFTGPVEVGADGLLSGKLDVTLRNPGRLVDLAAQLDPELGAMLGRLAPLMASLDSKPGDDGITLPLSIADNRVSLGIFPLGTLPGF</sequence>
<evidence type="ECO:0000256" key="1">
    <source>
        <dbReference type="SAM" id="Phobius"/>
    </source>
</evidence>
<gene>
    <name evidence="2" type="ORF">AWJ14_21505</name>
</gene>
<keyword evidence="1" id="KW-0472">Membrane</keyword>
<dbReference type="RefSeq" id="WP_066176869.1">
    <property type="nucleotide sequence ID" value="NZ_LQZT01000008.1"/>
</dbReference>
<keyword evidence="1" id="KW-0812">Transmembrane</keyword>
<dbReference type="OrthoDB" id="7169664at2"/>
<evidence type="ECO:0000313" key="2">
    <source>
        <dbReference type="EMBL" id="OCW58271.1"/>
    </source>
</evidence>
<evidence type="ECO:0000313" key="3">
    <source>
        <dbReference type="Proteomes" id="UP000094795"/>
    </source>
</evidence>
<dbReference type="STRING" id="1480615.AWJ14_21505"/>
<organism evidence="2 3">
    <name type="scientific">Hoeflea olei</name>
    <dbReference type="NCBI Taxonomy" id="1480615"/>
    <lineage>
        <taxon>Bacteria</taxon>
        <taxon>Pseudomonadati</taxon>
        <taxon>Pseudomonadota</taxon>
        <taxon>Alphaproteobacteria</taxon>
        <taxon>Hyphomicrobiales</taxon>
        <taxon>Rhizobiaceae</taxon>
        <taxon>Hoeflea</taxon>
    </lineage>
</organism>
<dbReference type="AlphaFoldDB" id="A0A1C1YXM6"/>